<reference evidence="1 2" key="1">
    <citation type="submission" date="2014-07" db="EMBL/GenBank/DDBJ databases">
        <title>Draft Genome Sequences of Environmental Pseudomonas syringae strains.</title>
        <authorList>
            <person name="Baltrus D.A."/>
            <person name="Berge O."/>
            <person name="Morris C."/>
        </authorList>
    </citation>
    <scope>NUCLEOTIDE SEQUENCE [LARGE SCALE GENOMIC DNA]</scope>
    <source>
        <strain evidence="1 2">GAW0119</strain>
    </source>
</reference>
<evidence type="ECO:0000313" key="2">
    <source>
        <dbReference type="Proteomes" id="UP000028631"/>
    </source>
</evidence>
<keyword evidence="2" id="KW-1185">Reference proteome</keyword>
<sequence>MNIENLKVIQTDLERTASDLEGVWLNLSGHLQYLQHSYQIRDAADVSLQIEKLQASAEDLRDVAQRLDC</sequence>
<protein>
    <submittedName>
        <fullName evidence="1">Uncharacterized protein</fullName>
    </submittedName>
</protein>
<dbReference type="AlphaFoldDB" id="A0A085VGA6"/>
<dbReference type="EMBL" id="JPQU01000044">
    <property type="protein sequence ID" value="KFE54469.1"/>
    <property type="molecule type" value="Genomic_DNA"/>
</dbReference>
<dbReference type="PATRIC" id="fig|317.175.peg.3282"/>
<name>A0A085VGA6_PSESX</name>
<evidence type="ECO:0000313" key="1">
    <source>
        <dbReference type="EMBL" id="KFE54469.1"/>
    </source>
</evidence>
<accession>A0A085VGA6</accession>
<organism evidence="1 2">
    <name type="scientific">Pseudomonas syringae</name>
    <dbReference type="NCBI Taxonomy" id="317"/>
    <lineage>
        <taxon>Bacteria</taxon>
        <taxon>Pseudomonadati</taxon>
        <taxon>Pseudomonadota</taxon>
        <taxon>Gammaproteobacteria</taxon>
        <taxon>Pseudomonadales</taxon>
        <taxon>Pseudomonadaceae</taxon>
        <taxon>Pseudomonas</taxon>
    </lineage>
</organism>
<comment type="caution">
    <text evidence="1">The sequence shown here is derived from an EMBL/GenBank/DDBJ whole genome shotgun (WGS) entry which is preliminary data.</text>
</comment>
<dbReference type="Proteomes" id="UP000028631">
    <property type="component" value="Unassembled WGS sequence"/>
</dbReference>
<proteinExistence type="predicted"/>
<gene>
    <name evidence="1" type="ORF">IV01_15760</name>
</gene>